<dbReference type="AlphaFoldDB" id="A0A557XWD9"/>
<dbReference type="Proteomes" id="UP000320513">
    <property type="component" value="Unassembled WGS sequence"/>
</dbReference>
<proteinExistence type="predicted"/>
<gene>
    <name evidence="2" type="ORF">FPZ47_09865</name>
</gene>
<reference evidence="2 3" key="1">
    <citation type="submission" date="2019-07" db="EMBL/GenBank/DDBJ databases">
        <title>New Mycobacterium species.</title>
        <authorList>
            <person name="Tortoli E."/>
            <person name="Ghielmetti G."/>
            <person name="Friedel U."/>
            <person name="Trovato A."/>
        </authorList>
    </citation>
    <scope>NUCLEOTIDE SEQUENCE [LARGE SCALE GENOMIC DNA]</scope>
    <source>
        <strain evidence="2 3">16-83</strain>
    </source>
</reference>
<organism evidence="2 3">
    <name type="scientific">Mycobacterium helveticum</name>
    <dbReference type="NCBI Taxonomy" id="2592811"/>
    <lineage>
        <taxon>Bacteria</taxon>
        <taxon>Bacillati</taxon>
        <taxon>Actinomycetota</taxon>
        <taxon>Actinomycetes</taxon>
        <taxon>Mycobacteriales</taxon>
        <taxon>Mycobacteriaceae</taxon>
        <taxon>Mycobacterium</taxon>
    </lineage>
</organism>
<keyword evidence="1" id="KW-0732">Signal</keyword>
<keyword evidence="3" id="KW-1185">Reference proteome</keyword>
<dbReference type="RefSeq" id="WP_144950804.1">
    <property type="nucleotide sequence ID" value="NZ_VMQU01000032.1"/>
</dbReference>
<protein>
    <submittedName>
        <fullName evidence="2">DUF5078 domain-containing protein</fullName>
    </submittedName>
</protein>
<comment type="caution">
    <text evidence="2">The sequence shown here is derived from an EMBL/GenBank/DDBJ whole genome shotgun (WGS) entry which is preliminary data.</text>
</comment>
<evidence type="ECO:0000256" key="1">
    <source>
        <dbReference type="SAM" id="SignalP"/>
    </source>
</evidence>
<feature type="chain" id="PRO_5021954617" evidence="1">
    <location>
        <begin position="35"/>
        <end position="153"/>
    </location>
</feature>
<dbReference type="InterPro" id="IPR031702">
    <property type="entry name" value="DUF5078"/>
</dbReference>
<feature type="signal peptide" evidence="1">
    <location>
        <begin position="1"/>
        <end position="34"/>
    </location>
</feature>
<dbReference type="EMBL" id="VMQU01000032">
    <property type="protein sequence ID" value="TVS90339.1"/>
    <property type="molecule type" value="Genomic_DNA"/>
</dbReference>
<dbReference type="Pfam" id="PF16877">
    <property type="entry name" value="DUF5078"/>
    <property type="match status" value="1"/>
</dbReference>
<name>A0A557XWD9_9MYCO</name>
<evidence type="ECO:0000313" key="3">
    <source>
        <dbReference type="Proteomes" id="UP000320513"/>
    </source>
</evidence>
<sequence>MSRLSSGLRAGVVFFVLGLASVLVAAVFPNTATADSTEDFPIPRRMIATTCDAEQYMAAVRDTSPVYYERYMIDYNNHQQYAEATQEKVHWFFGMNPAGRREYSEHFYDAIDPLWWGWRNHMKIFFNNKGVVAKATDVCNTYPRGDMSVWNWG</sequence>
<evidence type="ECO:0000313" key="2">
    <source>
        <dbReference type="EMBL" id="TVS90339.1"/>
    </source>
</evidence>
<accession>A0A557XWD9</accession>
<dbReference type="OrthoDB" id="4761571at2"/>